<dbReference type="AlphaFoldDB" id="S8DW12"/>
<reference evidence="2 3" key="1">
    <citation type="journal article" date="2012" name="Science">
        <title>The Paleozoic origin of enzymatic lignin decomposition reconstructed from 31 fungal genomes.</title>
        <authorList>
            <person name="Floudas D."/>
            <person name="Binder M."/>
            <person name="Riley R."/>
            <person name="Barry K."/>
            <person name="Blanchette R.A."/>
            <person name="Henrissat B."/>
            <person name="Martinez A.T."/>
            <person name="Otillar R."/>
            <person name="Spatafora J.W."/>
            <person name="Yadav J.S."/>
            <person name="Aerts A."/>
            <person name="Benoit I."/>
            <person name="Boyd A."/>
            <person name="Carlson A."/>
            <person name="Copeland A."/>
            <person name="Coutinho P.M."/>
            <person name="de Vries R.P."/>
            <person name="Ferreira P."/>
            <person name="Findley K."/>
            <person name="Foster B."/>
            <person name="Gaskell J."/>
            <person name="Glotzer D."/>
            <person name="Gorecki P."/>
            <person name="Heitman J."/>
            <person name="Hesse C."/>
            <person name="Hori C."/>
            <person name="Igarashi K."/>
            <person name="Jurgens J.A."/>
            <person name="Kallen N."/>
            <person name="Kersten P."/>
            <person name="Kohler A."/>
            <person name="Kuees U."/>
            <person name="Kumar T.K.A."/>
            <person name="Kuo A."/>
            <person name="LaButti K."/>
            <person name="Larrondo L.F."/>
            <person name="Lindquist E."/>
            <person name="Ling A."/>
            <person name="Lombard V."/>
            <person name="Lucas S."/>
            <person name="Lundell T."/>
            <person name="Martin R."/>
            <person name="McLaughlin D.J."/>
            <person name="Morgenstern I."/>
            <person name="Morin E."/>
            <person name="Murat C."/>
            <person name="Nagy L.G."/>
            <person name="Nolan M."/>
            <person name="Ohm R.A."/>
            <person name="Patyshakuliyeva A."/>
            <person name="Rokas A."/>
            <person name="Ruiz-Duenas F.J."/>
            <person name="Sabat G."/>
            <person name="Salamov A."/>
            <person name="Samejima M."/>
            <person name="Schmutz J."/>
            <person name="Slot J.C."/>
            <person name="St John F."/>
            <person name="Stenlid J."/>
            <person name="Sun H."/>
            <person name="Sun S."/>
            <person name="Syed K."/>
            <person name="Tsang A."/>
            <person name="Wiebenga A."/>
            <person name="Young D."/>
            <person name="Pisabarro A."/>
            <person name="Eastwood D.C."/>
            <person name="Martin F."/>
            <person name="Cullen D."/>
            <person name="Grigoriev I.V."/>
            <person name="Hibbett D.S."/>
        </authorList>
    </citation>
    <scope>NUCLEOTIDE SEQUENCE</scope>
    <source>
        <strain evidence="3">FP-58527</strain>
    </source>
</reference>
<feature type="transmembrane region" description="Helical" evidence="1">
    <location>
        <begin position="46"/>
        <end position="68"/>
    </location>
</feature>
<dbReference type="OrthoDB" id="3346544at2759"/>
<feature type="transmembrane region" description="Helical" evidence="1">
    <location>
        <begin position="175"/>
        <end position="196"/>
    </location>
</feature>
<feature type="transmembrane region" description="Helical" evidence="1">
    <location>
        <begin position="134"/>
        <end position="155"/>
    </location>
</feature>
<feature type="transmembrane region" description="Helical" evidence="1">
    <location>
        <begin position="244"/>
        <end position="265"/>
    </location>
</feature>
<dbReference type="eggNOG" id="ENOG502SQR7">
    <property type="taxonomic scope" value="Eukaryota"/>
</dbReference>
<evidence type="ECO:0000313" key="2">
    <source>
        <dbReference type="EMBL" id="EPS96812.1"/>
    </source>
</evidence>
<keyword evidence="3" id="KW-1185">Reference proteome</keyword>
<feature type="transmembrane region" description="Helical" evidence="1">
    <location>
        <begin position="216"/>
        <end position="238"/>
    </location>
</feature>
<evidence type="ECO:0000256" key="1">
    <source>
        <dbReference type="SAM" id="Phobius"/>
    </source>
</evidence>
<keyword evidence="1" id="KW-1133">Transmembrane helix</keyword>
<dbReference type="STRING" id="743788.S8DW12"/>
<sequence length="328" mass="35890">MVQPSIVSVSLVTVALESLLYGVFLVLTVTFLYLHHHRAGSHRNGGTLIFSAILTPVLLGSLIVLTTVSGHWVMTLVRLFDAFVNFEGGLAPQLFYANLAHVTEAVKTGFLIATLITCDILFIYRLWTVWGRNYFVIILPCCTLVGLCIAGPGVVYEITQVGSGNTVFISSLARWVTADYACTFATNVYCSVGIAWRVWRARQRTSSYGGGNLMRVLATIVESAALYTSYTVFFFGAYEAENNVQYVAVDTLCTIAGIAFMMINVRVGLGWAQRAYPSSNSGVTSRRHDQSFAQSYGMRPVAVDISKVVQSHDDMGLPLGIKSELPHV</sequence>
<feature type="transmembrane region" description="Helical" evidence="1">
    <location>
        <begin position="6"/>
        <end position="34"/>
    </location>
</feature>
<keyword evidence="1" id="KW-0812">Transmembrane</keyword>
<feature type="transmembrane region" description="Helical" evidence="1">
    <location>
        <begin position="108"/>
        <end position="127"/>
    </location>
</feature>
<dbReference type="HOGENOM" id="CLU_044614_3_0_1"/>
<proteinExistence type="predicted"/>
<keyword evidence="1" id="KW-0472">Membrane</keyword>
<accession>S8DW12</accession>
<evidence type="ECO:0000313" key="3">
    <source>
        <dbReference type="Proteomes" id="UP000015241"/>
    </source>
</evidence>
<gene>
    <name evidence="2" type="ORF">FOMPIDRAFT_1032223</name>
</gene>
<name>S8DW12_FOMSC</name>
<organism evidence="2 3">
    <name type="scientific">Fomitopsis schrenkii</name>
    <name type="common">Brown rot fungus</name>
    <dbReference type="NCBI Taxonomy" id="2126942"/>
    <lineage>
        <taxon>Eukaryota</taxon>
        <taxon>Fungi</taxon>
        <taxon>Dikarya</taxon>
        <taxon>Basidiomycota</taxon>
        <taxon>Agaricomycotina</taxon>
        <taxon>Agaricomycetes</taxon>
        <taxon>Polyporales</taxon>
        <taxon>Fomitopsis</taxon>
    </lineage>
</organism>
<protein>
    <submittedName>
        <fullName evidence="2">Uncharacterized protein</fullName>
    </submittedName>
</protein>
<dbReference type="InParanoid" id="S8DW12"/>
<dbReference type="Proteomes" id="UP000015241">
    <property type="component" value="Unassembled WGS sequence"/>
</dbReference>
<dbReference type="EMBL" id="KE504183">
    <property type="protein sequence ID" value="EPS96812.1"/>
    <property type="molecule type" value="Genomic_DNA"/>
</dbReference>